<dbReference type="GO" id="GO:0016747">
    <property type="term" value="F:acyltransferase activity, transferring groups other than amino-acyl groups"/>
    <property type="evidence" value="ECO:0007669"/>
    <property type="project" value="InterPro"/>
</dbReference>
<organism evidence="2 3">
    <name type="scientific">Deinococcus detaillensis</name>
    <dbReference type="NCBI Taxonomy" id="2592048"/>
    <lineage>
        <taxon>Bacteria</taxon>
        <taxon>Thermotogati</taxon>
        <taxon>Deinococcota</taxon>
        <taxon>Deinococci</taxon>
        <taxon>Deinococcales</taxon>
        <taxon>Deinococcaceae</taxon>
        <taxon>Deinococcus</taxon>
    </lineage>
</organism>
<dbReference type="InterPro" id="IPR016181">
    <property type="entry name" value="Acyl_CoA_acyltransferase"/>
</dbReference>
<comment type="caution">
    <text evidence="2">The sequence shown here is derived from an EMBL/GenBank/DDBJ whole genome shotgun (WGS) entry which is preliminary data.</text>
</comment>
<protein>
    <submittedName>
        <fullName evidence="2">GNAT family N-acetyltransferase</fullName>
    </submittedName>
</protein>
<sequence>MHTFTLQPATLETLPDLLALLHDRVDAATRLTALKERLASGQLTLKQTLLLRSERGVEGSIILPSNSRVPLIPTYRADTSPEAVTALARALHERAAPQQLLLLDGALAPLQPAPLEAAGWLLDDHQMVYETDLVACPSPPDPLAQMVDADRPDVRDLLGALGQAELKLAEGWTLIGLPDASGSLAALGAVGPSGRPGWASINLIGVQSQARGQGLGTRLHAHLLGVAAEQYSHHGGGTEADNHAMRRVFAKNGSRHTSTQMYFKKAQG</sequence>
<dbReference type="InterPro" id="IPR000182">
    <property type="entry name" value="GNAT_dom"/>
</dbReference>
<dbReference type="AlphaFoldDB" id="A0A553V0Z9"/>
<evidence type="ECO:0000313" key="2">
    <source>
        <dbReference type="EMBL" id="TSA85871.1"/>
    </source>
</evidence>
<name>A0A553V0Z9_9DEIO</name>
<dbReference type="SUPFAM" id="SSF55729">
    <property type="entry name" value="Acyl-CoA N-acyltransferases (Nat)"/>
    <property type="match status" value="1"/>
</dbReference>
<dbReference type="RefSeq" id="WP_143720484.1">
    <property type="nucleotide sequence ID" value="NZ_VKDB01000007.1"/>
</dbReference>
<dbReference type="Pfam" id="PF00583">
    <property type="entry name" value="Acetyltransf_1"/>
    <property type="match status" value="1"/>
</dbReference>
<keyword evidence="2" id="KW-0808">Transferase</keyword>
<accession>A0A553V0Z9</accession>
<dbReference type="CDD" id="cd04301">
    <property type="entry name" value="NAT_SF"/>
    <property type="match status" value="1"/>
</dbReference>
<dbReference type="Gene3D" id="3.40.630.30">
    <property type="match status" value="1"/>
</dbReference>
<reference evidence="2 3" key="1">
    <citation type="submission" date="2019-07" db="EMBL/GenBank/DDBJ databases">
        <title>Deinococcus detaillus sp. nov., isolated from humus soil in Antarctica.</title>
        <authorList>
            <person name="Zhang K."/>
        </authorList>
    </citation>
    <scope>NUCLEOTIDE SEQUENCE [LARGE SCALE GENOMIC DNA]</scope>
    <source>
        <strain evidence="2 3">H1</strain>
    </source>
</reference>
<dbReference type="EMBL" id="VKDB01000007">
    <property type="protein sequence ID" value="TSA85871.1"/>
    <property type="molecule type" value="Genomic_DNA"/>
</dbReference>
<evidence type="ECO:0000259" key="1">
    <source>
        <dbReference type="PROSITE" id="PS51186"/>
    </source>
</evidence>
<proteinExistence type="predicted"/>
<dbReference type="PROSITE" id="PS51186">
    <property type="entry name" value="GNAT"/>
    <property type="match status" value="1"/>
</dbReference>
<dbReference type="OrthoDB" id="63152at2"/>
<evidence type="ECO:0000313" key="3">
    <source>
        <dbReference type="Proteomes" id="UP000316092"/>
    </source>
</evidence>
<keyword evidence="3" id="KW-1185">Reference proteome</keyword>
<gene>
    <name evidence="2" type="ORF">FNU79_08795</name>
</gene>
<dbReference type="Proteomes" id="UP000316092">
    <property type="component" value="Unassembled WGS sequence"/>
</dbReference>
<feature type="domain" description="N-acetyltransferase" evidence="1">
    <location>
        <begin position="133"/>
        <end position="268"/>
    </location>
</feature>